<accession>A0A3N2DG79</accession>
<dbReference type="Proteomes" id="UP000275394">
    <property type="component" value="Unassembled WGS sequence"/>
</dbReference>
<dbReference type="EMBL" id="RKHR01000007">
    <property type="protein sequence ID" value="ROR98749.1"/>
    <property type="molecule type" value="Genomic_DNA"/>
</dbReference>
<protein>
    <submittedName>
        <fullName evidence="1">Uncharacterized protein</fullName>
    </submittedName>
</protein>
<organism evidence="1 2">
    <name type="scientific">Sinobacterium caligoides</name>
    <dbReference type="NCBI Taxonomy" id="933926"/>
    <lineage>
        <taxon>Bacteria</taxon>
        <taxon>Pseudomonadati</taxon>
        <taxon>Pseudomonadota</taxon>
        <taxon>Gammaproteobacteria</taxon>
        <taxon>Cellvibrionales</taxon>
        <taxon>Spongiibacteraceae</taxon>
        <taxon>Sinobacterium</taxon>
    </lineage>
</organism>
<dbReference type="AlphaFoldDB" id="A0A3N2DG79"/>
<comment type="caution">
    <text evidence="1">The sequence shown here is derived from an EMBL/GenBank/DDBJ whole genome shotgun (WGS) entry which is preliminary data.</text>
</comment>
<keyword evidence="2" id="KW-1185">Reference proteome</keyword>
<proteinExistence type="predicted"/>
<dbReference type="RefSeq" id="WP_123713802.1">
    <property type="nucleotide sequence ID" value="NZ_RKHR01000007.1"/>
</dbReference>
<reference evidence="1 2" key="1">
    <citation type="submission" date="2018-11" db="EMBL/GenBank/DDBJ databases">
        <title>Genomic Encyclopedia of Type Strains, Phase IV (KMG-IV): sequencing the most valuable type-strain genomes for metagenomic binning, comparative biology and taxonomic classification.</title>
        <authorList>
            <person name="Goeker M."/>
        </authorList>
    </citation>
    <scope>NUCLEOTIDE SEQUENCE [LARGE SCALE GENOMIC DNA]</scope>
    <source>
        <strain evidence="1 2">DSM 100316</strain>
    </source>
</reference>
<evidence type="ECO:0000313" key="1">
    <source>
        <dbReference type="EMBL" id="ROR98749.1"/>
    </source>
</evidence>
<name>A0A3N2DG79_9GAMM</name>
<sequence>MNISNALITLLVILPGVALSAPLQSLNDREKASYCSGVFSEFAVQTSINQFADRSPEREDDPVSYNLIAIAKNLQLRATSLFNFGQDEKMRNNGRHDTEKTAKIAKMAGISTIKLINMDNGIQPCFEFYWDHRAEIETESSHLVAYKALH</sequence>
<evidence type="ECO:0000313" key="2">
    <source>
        <dbReference type="Proteomes" id="UP000275394"/>
    </source>
</evidence>
<gene>
    <name evidence="1" type="ORF">EDC56_3486</name>
</gene>